<organism evidence="2 3">
    <name type="scientific">Prorocentrum cordatum</name>
    <dbReference type="NCBI Taxonomy" id="2364126"/>
    <lineage>
        <taxon>Eukaryota</taxon>
        <taxon>Sar</taxon>
        <taxon>Alveolata</taxon>
        <taxon>Dinophyceae</taxon>
        <taxon>Prorocentrales</taxon>
        <taxon>Prorocentraceae</taxon>
        <taxon>Prorocentrum</taxon>
    </lineage>
</organism>
<keyword evidence="3" id="KW-1185">Reference proteome</keyword>
<sequence>CTPKMPADFFKLVFGPSLFVSPVTFSPLDLGLPTSRVRQYLHCYFPKKHGVTMNLEDCFKDLVIRKCMLSSRIYMQAGPNDLKKFMDELADKRGLPPRRSGKTHICVDVMNSGDRIRMEGYKELAIEEDLDGGGKADVSIDAQQAPGFRPYVGSVMPCIMRNSKMFNLMEGRLFHPKELFLAMGIPIPTMVDDQELADLFVIDIIDSMSNRALTKLVGNGMALPAVGSVLLFIIVSSVSNYSESEAESRIGAGIQSQLTRDMSMEIDNESLGNDSSPEPSDDDANEKPAETPGKSEASSSAARKAAAALAAKQRTKDKTVKKAVLKNKGPDRHKASGKKGKRFCGGCHETKPLDQFALNQSKCFGCKRKLDAIGKMAKRQGKESWFATQRDDCNKCKKMLDSYKEVACEADGTAKKSHTWSLVKYKESVEVSSGVKNYARGRMMWKKQATDFWQTVDGGEMTKDQAKAKWDVESVKAKEDDALWDNDGPEKAPLRIRVHTYDDVDYGSSFKRKKAVDCLGLSIAFGLESRPGACPDDKMDN</sequence>
<feature type="region of interest" description="Disordered" evidence="1">
    <location>
        <begin position="267"/>
        <end position="341"/>
    </location>
</feature>
<evidence type="ECO:0000256" key="1">
    <source>
        <dbReference type="SAM" id="MobiDB-lite"/>
    </source>
</evidence>
<protein>
    <submittedName>
        <fullName evidence="2">Uncharacterized protein</fullName>
    </submittedName>
</protein>
<gene>
    <name evidence="2" type="ORF">PCOR1329_LOCUS4623</name>
</gene>
<reference evidence="2" key="1">
    <citation type="submission" date="2023-10" db="EMBL/GenBank/DDBJ databases">
        <authorList>
            <person name="Chen Y."/>
            <person name="Shah S."/>
            <person name="Dougan E. K."/>
            <person name="Thang M."/>
            <person name="Chan C."/>
        </authorList>
    </citation>
    <scope>NUCLEOTIDE SEQUENCE [LARGE SCALE GENOMIC DNA]</scope>
</reference>
<accession>A0ABN9PVR4</accession>
<feature type="non-terminal residue" evidence="2">
    <location>
        <position position="541"/>
    </location>
</feature>
<dbReference type="EMBL" id="CAUYUJ010001199">
    <property type="protein sequence ID" value="CAK0794734.1"/>
    <property type="molecule type" value="Genomic_DNA"/>
</dbReference>
<feature type="non-terminal residue" evidence="2">
    <location>
        <position position="1"/>
    </location>
</feature>
<evidence type="ECO:0000313" key="2">
    <source>
        <dbReference type="EMBL" id="CAK0794734.1"/>
    </source>
</evidence>
<feature type="compositionally biased region" description="Low complexity" evidence="1">
    <location>
        <begin position="294"/>
        <end position="312"/>
    </location>
</feature>
<evidence type="ECO:0000313" key="3">
    <source>
        <dbReference type="Proteomes" id="UP001189429"/>
    </source>
</evidence>
<proteinExistence type="predicted"/>
<name>A0ABN9PVR4_9DINO</name>
<comment type="caution">
    <text evidence="2">The sequence shown here is derived from an EMBL/GenBank/DDBJ whole genome shotgun (WGS) entry which is preliminary data.</text>
</comment>
<dbReference type="Proteomes" id="UP001189429">
    <property type="component" value="Unassembled WGS sequence"/>
</dbReference>